<feature type="transmembrane region" description="Helical" evidence="1">
    <location>
        <begin position="74"/>
        <end position="95"/>
    </location>
</feature>
<evidence type="ECO:0000313" key="3">
    <source>
        <dbReference type="EMBL" id="OKA22389.1"/>
    </source>
</evidence>
<dbReference type="RefSeq" id="WP_060692832.1">
    <property type="nucleotide sequence ID" value="NZ_CP012676.1"/>
</dbReference>
<dbReference type="Pfam" id="PF11158">
    <property type="entry name" value="DUF2938"/>
    <property type="match status" value="1"/>
</dbReference>
<evidence type="ECO:0008006" key="6">
    <source>
        <dbReference type="Google" id="ProtNLM"/>
    </source>
</evidence>
<dbReference type="KEGG" id="ppsy:AOC04_09705"/>
<reference evidence="3 5" key="2">
    <citation type="submission" date="2016-11" db="EMBL/GenBank/DDBJ databases">
        <title>Draft genome of Pseudomonas versuta A4R1.5.</title>
        <authorList>
            <person name="See-Too W.-S."/>
        </authorList>
    </citation>
    <scope>NUCLEOTIDE SEQUENCE [LARGE SCALE GENOMIC DNA]</scope>
    <source>
        <strain evidence="3 5">A4R1.5</strain>
    </source>
</reference>
<keyword evidence="1" id="KW-0812">Transmembrane</keyword>
<keyword evidence="1" id="KW-0472">Membrane</keyword>
<dbReference type="Proteomes" id="UP000185990">
    <property type="component" value="Unassembled WGS sequence"/>
</dbReference>
<sequence>MTMVELFINATGVGIGATLFMDLVAVIKKQVFNVPSLDYRLVGRWLGHMLQGQFTHASIAGAAPVPCERLLGWALHYLTGIIFAGLLVAVAGSAWLEHPTLLPALFTGILSVAAPWLIMQPAWGMGLAAANTARPWVARQRSLVTHLTFGLGLYITCLAFVKHL</sequence>
<dbReference type="AlphaFoldDB" id="A0A0M3UDT5"/>
<organism evidence="2 4">
    <name type="scientific">Pseudomonas versuta</name>
    <dbReference type="NCBI Taxonomy" id="1788301"/>
    <lineage>
        <taxon>Bacteria</taxon>
        <taxon>Pseudomonadati</taxon>
        <taxon>Pseudomonadota</taxon>
        <taxon>Gammaproteobacteria</taxon>
        <taxon>Pseudomonadales</taxon>
        <taxon>Pseudomonadaceae</taxon>
        <taxon>Pseudomonas</taxon>
    </lineage>
</organism>
<dbReference type="InterPro" id="IPR021329">
    <property type="entry name" value="DUF2938"/>
</dbReference>
<dbReference type="EMBL" id="MPJC01000004">
    <property type="protein sequence ID" value="OKA22389.1"/>
    <property type="molecule type" value="Genomic_DNA"/>
</dbReference>
<keyword evidence="1" id="KW-1133">Transmembrane helix</keyword>
<proteinExistence type="predicted"/>
<evidence type="ECO:0000313" key="5">
    <source>
        <dbReference type="Proteomes" id="UP000186677"/>
    </source>
</evidence>
<keyword evidence="5" id="KW-1185">Reference proteome</keyword>
<accession>A0A0M3UDT5</accession>
<gene>
    <name evidence="3" type="ORF">BOH73_08140</name>
    <name evidence="2" type="ORF">BOH74_22950</name>
</gene>
<feature type="transmembrane region" description="Helical" evidence="1">
    <location>
        <begin position="143"/>
        <end position="161"/>
    </location>
</feature>
<reference evidence="2 4" key="1">
    <citation type="submission" date="2016-11" db="EMBL/GenBank/DDBJ databases">
        <title>Draft genome of Pseudomonas versuta A4R1.12.</title>
        <authorList>
            <person name="See-Too W.-S."/>
        </authorList>
    </citation>
    <scope>NUCLEOTIDE SEQUENCE [LARGE SCALE GENOMIC DNA]</scope>
    <source>
        <strain evidence="2 4">A4R1.12</strain>
    </source>
</reference>
<dbReference type="OrthoDB" id="9812539at2"/>
<dbReference type="Proteomes" id="UP000186677">
    <property type="component" value="Unassembled WGS sequence"/>
</dbReference>
<evidence type="ECO:0000256" key="1">
    <source>
        <dbReference type="SAM" id="Phobius"/>
    </source>
</evidence>
<dbReference type="EMBL" id="MPJD01000056">
    <property type="protein sequence ID" value="OKA17256.1"/>
    <property type="molecule type" value="Genomic_DNA"/>
</dbReference>
<evidence type="ECO:0000313" key="4">
    <source>
        <dbReference type="Proteomes" id="UP000185990"/>
    </source>
</evidence>
<evidence type="ECO:0000313" key="2">
    <source>
        <dbReference type="EMBL" id="OKA17256.1"/>
    </source>
</evidence>
<feature type="transmembrane region" description="Helical" evidence="1">
    <location>
        <begin position="6"/>
        <end position="27"/>
    </location>
</feature>
<feature type="transmembrane region" description="Helical" evidence="1">
    <location>
        <begin position="101"/>
        <end position="123"/>
    </location>
</feature>
<accession>A0A1Q4KL28</accession>
<name>A0A0M3UDT5_9PSED</name>
<protein>
    <recommendedName>
        <fullName evidence="6">DUF2938 domain-containing protein</fullName>
    </recommendedName>
</protein>
<comment type="caution">
    <text evidence="2">The sequence shown here is derived from an EMBL/GenBank/DDBJ whole genome shotgun (WGS) entry which is preliminary data.</text>
</comment>